<evidence type="ECO:0000313" key="2">
    <source>
        <dbReference type="EMBL" id="MEN2752344.1"/>
    </source>
</evidence>
<organism evidence="2 3">
    <name type="scientific">Psychrobacter saeujeotis</name>
    <dbReference type="NCBI Taxonomy" id="3143436"/>
    <lineage>
        <taxon>Bacteria</taxon>
        <taxon>Pseudomonadati</taxon>
        <taxon>Pseudomonadota</taxon>
        <taxon>Gammaproteobacteria</taxon>
        <taxon>Moraxellales</taxon>
        <taxon>Moraxellaceae</taxon>
        <taxon>Psychrobacter</taxon>
    </lineage>
</organism>
<dbReference type="RefSeq" id="WP_299221566.1">
    <property type="nucleotide sequence ID" value="NZ_JBDGHN010000007.1"/>
</dbReference>
<accession>A0ABU9XA84</accession>
<keyword evidence="1" id="KW-1133">Transmembrane helix</keyword>
<evidence type="ECO:0000313" key="3">
    <source>
        <dbReference type="Proteomes" id="UP001461960"/>
    </source>
</evidence>
<sequence>MIDGIWWLVILLAVITVLWLIAHLRSNKVDPKSGAHASTGKKPLTNDSLQKTAVLIKKHFPNYSTSRRAKHLLITKENKKIAMITIDNSIAAGERRLGEVPIINYHRVPNRAQLGTDLQEIC</sequence>
<keyword evidence="3" id="KW-1185">Reference proteome</keyword>
<gene>
    <name evidence="2" type="ORF">AAIR29_11965</name>
</gene>
<evidence type="ECO:0000256" key="1">
    <source>
        <dbReference type="SAM" id="Phobius"/>
    </source>
</evidence>
<protein>
    <submittedName>
        <fullName evidence="2">Uncharacterized protein</fullName>
    </submittedName>
</protein>
<keyword evidence="1" id="KW-0472">Membrane</keyword>
<feature type="transmembrane region" description="Helical" evidence="1">
    <location>
        <begin position="6"/>
        <end position="24"/>
    </location>
</feature>
<dbReference type="Proteomes" id="UP001461960">
    <property type="component" value="Unassembled WGS sequence"/>
</dbReference>
<comment type="caution">
    <text evidence="2">The sequence shown here is derived from an EMBL/GenBank/DDBJ whole genome shotgun (WGS) entry which is preliminary data.</text>
</comment>
<proteinExistence type="predicted"/>
<dbReference type="EMBL" id="JBDGHN010000007">
    <property type="protein sequence ID" value="MEN2752344.1"/>
    <property type="molecule type" value="Genomic_DNA"/>
</dbReference>
<keyword evidence="1" id="KW-0812">Transmembrane</keyword>
<name>A0ABU9XA84_9GAMM</name>
<reference evidence="2 3" key="1">
    <citation type="submission" date="2024-05" db="EMBL/GenBank/DDBJ databases">
        <authorList>
            <person name="Kim H.-Y."/>
            <person name="Kim E."/>
            <person name="Cai Y."/>
            <person name="Yang S.-M."/>
            <person name="Lee W."/>
        </authorList>
    </citation>
    <scope>NUCLEOTIDE SEQUENCE [LARGE SCALE GENOMIC DNA]</scope>
    <source>
        <strain evidence="2 3">FBL11</strain>
    </source>
</reference>